<protein>
    <submittedName>
        <fullName evidence="3">Rad61 protein</fullName>
    </submittedName>
</protein>
<reference evidence="3 4" key="1">
    <citation type="journal article" date="2023" name="Elife">
        <title>Identification of key yeast species and microbe-microbe interactions impacting larval growth of Drosophila in the wild.</title>
        <authorList>
            <person name="Mure A."/>
            <person name="Sugiura Y."/>
            <person name="Maeda R."/>
            <person name="Honda K."/>
            <person name="Sakurai N."/>
            <person name="Takahashi Y."/>
            <person name="Watada M."/>
            <person name="Katoh T."/>
            <person name="Gotoh A."/>
            <person name="Gotoh Y."/>
            <person name="Taniguchi I."/>
            <person name="Nakamura K."/>
            <person name="Hayashi T."/>
            <person name="Katayama T."/>
            <person name="Uemura T."/>
            <person name="Hattori Y."/>
        </authorList>
    </citation>
    <scope>NUCLEOTIDE SEQUENCE [LARGE SCALE GENOMIC DNA]</scope>
    <source>
        <strain evidence="3 4">KH-74</strain>
    </source>
</reference>
<evidence type="ECO:0000313" key="3">
    <source>
        <dbReference type="EMBL" id="GMM58337.1"/>
    </source>
</evidence>
<name>A0AAV5S3Y2_MAUHU</name>
<feature type="compositionally biased region" description="Polar residues" evidence="1">
    <location>
        <begin position="62"/>
        <end position="75"/>
    </location>
</feature>
<proteinExistence type="predicted"/>
<dbReference type="InterPro" id="IPR038496">
    <property type="entry name" value="Rad61_Wapl_sf"/>
</dbReference>
<dbReference type="InterPro" id="IPR031550">
    <property type="entry name" value="Rad61_Wapl"/>
</dbReference>
<dbReference type="Pfam" id="PF16997">
    <property type="entry name" value="Wap1"/>
    <property type="match status" value="1"/>
</dbReference>
<organism evidence="3 4">
    <name type="scientific">Maudiozyma humilis</name>
    <name type="common">Sour dough yeast</name>
    <name type="synonym">Kazachstania humilis</name>
    <dbReference type="NCBI Taxonomy" id="51915"/>
    <lineage>
        <taxon>Eukaryota</taxon>
        <taxon>Fungi</taxon>
        <taxon>Dikarya</taxon>
        <taxon>Ascomycota</taxon>
        <taxon>Saccharomycotina</taxon>
        <taxon>Saccharomycetes</taxon>
        <taxon>Saccharomycetales</taxon>
        <taxon>Saccharomycetaceae</taxon>
        <taxon>Maudiozyma</taxon>
    </lineage>
</organism>
<accession>A0AAV5S3Y2</accession>
<evidence type="ECO:0000256" key="1">
    <source>
        <dbReference type="SAM" id="MobiDB-lite"/>
    </source>
</evidence>
<evidence type="ECO:0000313" key="4">
    <source>
        <dbReference type="Proteomes" id="UP001377567"/>
    </source>
</evidence>
<dbReference type="Gene3D" id="1.25.10.60">
    <property type="entry name" value="Rad61, Wapl domain"/>
    <property type="match status" value="1"/>
</dbReference>
<feature type="compositionally biased region" description="Polar residues" evidence="1">
    <location>
        <begin position="82"/>
        <end position="112"/>
    </location>
</feature>
<dbReference type="Proteomes" id="UP001377567">
    <property type="component" value="Unassembled WGS sequence"/>
</dbReference>
<sequence length="676" mass="76913">MSKTYGRGGRRAPAVSMGTMIDSGSDFSSSENEDNANIFSRCPESEPDIPSAVSDYELPKQSIISNNKNNEVQTPSKDRTSQSRQFPEPFSSQTLKGDESMVSTGIEPSSDIQIDYPAKSQSPKRQLENDTSDLMAFDFLDAPKKNKKRRNTHYHKVKVVTDDDDDDESNDDIELPAQTAKVQQSMDKVLENVEHFLNSLDTQSEHSINDIFEIPTEDKSSLGDISNGHRVYNARRTLLLDKNRTEEDEERDMVNDYLDEIEDKTKASMDRDESLRKTNANTKLERNNGSYNFNELKNIGKSLEYKEDFEYLTADLKSNTPTNRTITILCELILAFSNDSSFKDYIEKSHSDDVCKWCLQSSSCDSEELLLLQGFILNTFPFDYMSLKTTTRIDDVLTNLAKCKVDYQSSAISNKLQRMTYNNFLKVNKQKSGIIHAFQVWHKIISTCPGFNGRDLLNILFENINSSSGDDDALKALVFELLEMIISRGDILEDLVATRNGYEQISDLLKVNTSHNIEDQNYLKCLIHISKDPLIIDKVDHSELSRLVELCVIQILDHFEKTNNMQSDDKTTLQLGLCMNIIEHIDSHMDRNLELWERFNKVITNNTSITNDQALITGLVYLIFAHLTLLTRDKVYLTERSSDLIERLSQVQKVCASVNATLGEKLCIAINKLKAM</sequence>
<dbReference type="EMBL" id="BTGD01000025">
    <property type="protein sequence ID" value="GMM58337.1"/>
    <property type="molecule type" value="Genomic_DNA"/>
</dbReference>
<comment type="caution">
    <text evidence="3">The sequence shown here is derived from an EMBL/GenBank/DDBJ whole genome shotgun (WGS) entry which is preliminary data.</text>
</comment>
<dbReference type="AlphaFoldDB" id="A0AAV5S3Y2"/>
<keyword evidence="4" id="KW-1185">Reference proteome</keyword>
<feature type="region of interest" description="Disordered" evidence="1">
    <location>
        <begin position="1"/>
        <end position="130"/>
    </location>
</feature>
<gene>
    <name evidence="3" type="ORF">DAKH74_049540</name>
</gene>
<feature type="domain" description="Rad61 Wapl" evidence="2">
    <location>
        <begin position="291"/>
        <end position="673"/>
    </location>
</feature>
<evidence type="ECO:0000259" key="2">
    <source>
        <dbReference type="Pfam" id="PF16997"/>
    </source>
</evidence>
<feature type="compositionally biased region" description="Polar residues" evidence="1">
    <location>
        <begin position="25"/>
        <end position="38"/>
    </location>
</feature>